<dbReference type="AlphaFoldDB" id="A0A1X1DMI6"/>
<evidence type="ECO:0000313" key="9">
    <source>
        <dbReference type="Proteomes" id="UP000238365"/>
    </source>
</evidence>
<dbReference type="EMBL" id="CP026377">
    <property type="protein sequence ID" value="AUX94835.1"/>
    <property type="molecule type" value="Genomic_DNA"/>
</dbReference>
<dbReference type="Proteomes" id="UP000238365">
    <property type="component" value="Chromosome"/>
</dbReference>
<evidence type="ECO:0000256" key="4">
    <source>
        <dbReference type="ARBA" id="ARBA00022989"/>
    </source>
</evidence>
<dbReference type="InterPro" id="IPR027398">
    <property type="entry name" value="SecD-TM"/>
</dbReference>
<evidence type="ECO:0000256" key="2">
    <source>
        <dbReference type="ARBA" id="ARBA00022519"/>
    </source>
</evidence>
<dbReference type="HAMAP" id="MF_00904">
    <property type="entry name" value="Modulator_MzrA"/>
    <property type="match status" value="1"/>
</dbReference>
<comment type="subcellular location">
    <subcellularLocation>
        <location evidence="6">Cell inner membrane</location>
        <topology evidence="6">Single-pass membrane protein</topology>
    </subcellularLocation>
</comment>
<evidence type="ECO:0000259" key="7">
    <source>
        <dbReference type="Pfam" id="PF13721"/>
    </source>
</evidence>
<accession>A0A1X1DMI6</accession>
<proteinExistence type="inferred from homology"/>
<dbReference type="Gene3D" id="3.30.70.260">
    <property type="match status" value="1"/>
</dbReference>
<dbReference type="GO" id="GO:0019901">
    <property type="term" value="F:protein kinase binding"/>
    <property type="evidence" value="ECO:0007669"/>
    <property type="project" value="UniProtKB-UniRule"/>
</dbReference>
<dbReference type="KEGG" id="pgz:C2E15_18330"/>
<protein>
    <recommendedName>
        <fullName evidence="6">Modulator protein MzrA</fullName>
    </recommendedName>
</protein>
<keyword evidence="2 6" id="KW-0997">Cell inner membrane</keyword>
<keyword evidence="4 6" id="KW-1133">Transmembrane helix</keyword>
<comment type="function">
    <text evidence="6">Modulates the activity of the EnvZ/OmpR two-component regulatory system, probably by directly modulating EnvZ enzymatic activity and increasing stability of phosphorylated OmpR.</text>
</comment>
<dbReference type="InterPro" id="IPR026574">
    <property type="entry name" value="Modulator_MzrA"/>
</dbReference>
<keyword evidence="3 6" id="KW-0812">Transmembrane</keyword>
<feature type="domain" description="SecD export protein N-terminal TM" evidence="7">
    <location>
        <begin position="14"/>
        <end position="104"/>
    </location>
</feature>
<evidence type="ECO:0000256" key="6">
    <source>
        <dbReference type="HAMAP-Rule" id="MF_00904"/>
    </source>
</evidence>
<sequence length="126" mass="14085">MRWLQPLLRQPLRWLLAGLLAIVAFAIVPALFRHENALQIRAAHQGVTLPDGFYVWQQLNALGIQVKSITPAQDSLVLRFESQEQSQAAQRALHKILPYGFDIAQLDSGASSGWMNKISLRQQSVG</sequence>
<name>A0A1X1DMI6_9GAMM</name>
<comment type="subunit">
    <text evidence="6">Interacts with EnvZ.</text>
</comment>
<reference evidence="8 9" key="1">
    <citation type="submission" date="2018-01" db="EMBL/GenBank/DDBJ databases">
        <title>Complete and assembled Genome of Pantoea gaviniae DSM22758T.</title>
        <authorList>
            <person name="Stevens M.J.A."/>
            <person name="Zurfluh K."/>
            <person name="Stephan R."/>
        </authorList>
    </citation>
    <scope>NUCLEOTIDE SEQUENCE [LARGE SCALE GENOMIC DNA]</scope>
    <source>
        <strain evidence="8 9">DSM 22758</strain>
    </source>
</reference>
<gene>
    <name evidence="6" type="primary">mzrA</name>
    <name evidence="8" type="ORF">C2E15_18330</name>
</gene>
<keyword evidence="5 6" id="KW-0472">Membrane</keyword>
<evidence type="ECO:0000313" key="8">
    <source>
        <dbReference type="EMBL" id="AUX94835.1"/>
    </source>
</evidence>
<dbReference type="RefSeq" id="WP_104958643.1">
    <property type="nucleotide sequence ID" value="NZ_CP026377.1"/>
</dbReference>
<keyword evidence="1 6" id="KW-1003">Cell membrane</keyword>
<evidence type="ECO:0000256" key="5">
    <source>
        <dbReference type="ARBA" id="ARBA00023136"/>
    </source>
</evidence>
<organism evidence="8 9">
    <name type="scientific">Mixta gaviniae</name>
    <dbReference type="NCBI Taxonomy" id="665914"/>
    <lineage>
        <taxon>Bacteria</taxon>
        <taxon>Pseudomonadati</taxon>
        <taxon>Pseudomonadota</taxon>
        <taxon>Gammaproteobacteria</taxon>
        <taxon>Enterobacterales</taxon>
        <taxon>Erwiniaceae</taxon>
        <taxon>Mixta</taxon>
    </lineage>
</organism>
<keyword evidence="9" id="KW-1185">Reference proteome</keyword>
<dbReference type="OrthoDB" id="6414235at2"/>
<evidence type="ECO:0000256" key="1">
    <source>
        <dbReference type="ARBA" id="ARBA00022475"/>
    </source>
</evidence>
<feature type="transmembrane region" description="Helical" evidence="6">
    <location>
        <begin position="12"/>
        <end position="32"/>
    </location>
</feature>
<evidence type="ECO:0000256" key="3">
    <source>
        <dbReference type="ARBA" id="ARBA00022692"/>
    </source>
</evidence>
<dbReference type="Pfam" id="PF13721">
    <property type="entry name" value="SecD-TM1"/>
    <property type="match status" value="1"/>
</dbReference>
<dbReference type="GO" id="GO:0005886">
    <property type="term" value="C:plasma membrane"/>
    <property type="evidence" value="ECO:0007669"/>
    <property type="project" value="UniProtKB-SubCell"/>
</dbReference>
<comment type="similarity">
    <text evidence="6">Belongs to the MzrA family.</text>
</comment>
<dbReference type="NCBIfam" id="NF007915">
    <property type="entry name" value="PRK10629.1"/>
    <property type="match status" value="1"/>
</dbReference>